<dbReference type="Proteomes" id="UP001159405">
    <property type="component" value="Unassembled WGS sequence"/>
</dbReference>
<evidence type="ECO:0000313" key="5">
    <source>
        <dbReference type="Proteomes" id="UP001159405"/>
    </source>
</evidence>
<organism evidence="4 5">
    <name type="scientific">Porites lobata</name>
    <dbReference type="NCBI Taxonomy" id="104759"/>
    <lineage>
        <taxon>Eukaryota</taxon>
        <taxon>Metazoa</taxon>
        <taxon>Cnidaria</taxon>
        <taxon>Anthozoa</taxon>
        <taxon>Hexacorallia</taxon>
        <taxon>Scleractinia</taxon>
        <taxon>Fungiina</taxon>
        <taxon>Poritidae</taxon>
        <taxon>Porites</taxon>
    </lineage>
</organism>
<sequence>MSLLGNNPCQDSSEIKELSSGNRTINYTSSTYKCDLTDSEIGDDWSKWYKITGKAGNALQVHPPLRERCGGQAQAYLTENHPAPSDGVVNRKVCVQNPSNLCNSRKSPIQVVNCGSFYLYRLQRLKNDCDPNWRYCTNGKDDVEPPCQGGVFESLTLSLNDAPKGGFQLDKQASTP</sequence>
<keyword evidence="5" id="KW-1185">Reference proteome</keyword>
<evidence type="ECO:0000313" key="4">
    <source>
        <dbReference type="EMBL" id="CAH3156343.1"/>
    </source>
</evidence>
<protein>
    <recommendedName>
        <fullName evidence="3">UMOD/GP2/OIT3-like D8C domain-containing protein</fullName>
    </recommendedName>
</protein>
<keyword evidence="2" id="KW-1015">Disulfide bond</keyword>
<gene>
    <name evidence="4" type="ORF">PLOB_00001758</name>
</gene>
<keyword evidence="1" id="KW-0732">Signal</keyword>
<dbReference type="EMBL" id="CALNXK010000104">
    <property type="protein sequence ID" value="CAH3156343.1"/>
    <property type="molecule type" value="Genomic_DNA"/>
</dbReference>
<comment type="caution">
    <text evidence="4">The sequence shown here is derived from an EMBL/GenBank/DDBJ whole genome shotgun (WGS) entry which is preliminary data.</text>
</comment>
<name>A0ABN8Q762_9CNID</name>
<proteinExistence type="predicted"/>
<dbReference type="Pfam" id="PF23283">
    <property type="entry name" value="D8C_UMOD"/>
    <property type="match status" value="1"/>
</dbReference>
<evidence type="ECO:0000256" key="2">
    <source>
        <dbReference type="ARBA" id="ARBA00023157"/>
    </source>
</evidence>
<evidence type="ECO:0000256" key="1">
    <source>
        <dbReference type="ARBA" id="ARBA00022729"/>
    </source>
</evidence>
<evidence type="ECO:0000259" key="3">
    <source>
        <dbReference type="Pfam" id="PF23283"/>
    </source>
</evidence>
<dbReference type="InterPro" id="IPR057774">
    <property type="entry name" value="D8C_UMOD/GP2/OIT3-like"/>
</dbReference>
<feature type="domain" description="UMOD/GP2/OIT3-like D8C" evidence="3">
    <location>
        <begin position="67"/>
        <end position="126"/>
    </location>
</feature>
<reference evidence="4 5" key="1">
    <citation type="submission" date="2022-05" db="EMBL/GenBank/DDBJ databases">
        <authorList>
            <consortium name="Genoscope - CEA"/>
            <person name="William W."/>
        </authorList>
    </citation>
    <scope>NUCLEOTIDE SEQUENCE [LARGE SCALE GENOMIC DNA]</scope>
</reference>
<accession>A0ABN8Q762</accession>